<evidence type="ECO:0000313" key="2">
    <source>
        <dbReference type="EMBL" id="ERE83560.1"/>
    </source>
</evidence>
<evidence type="ECO:0000313" key="3">
    <source>
        <dbReference type="Proteomes" id="UP000030759"/>
    </source>
</evidence>
<dbReference type="EMBL" id="KE668695">
    <property type="protein sequence ID" value="ERE83560.1"/>
    <property type="molecule type" value="Genomic_DNA"/>
</dbReference>
<sequence length="211" mass="24515">MTHSEYSPMEGLTLTEEQKGDLEDRLSNLNFIQESTDGPQRHGSRRGYVKDSSEAHSERAMSIQKYCRVAVGKGERQADVFFLEFLCYYISYLFYWDDILPQYLHSNLEKLKLVNLILKAVADFLKQEEADRIPQQPCPPSEAKKMWKLVAYSLQSSSRVNSYANCGDEEMKEKLPYKKMENWSPAVTPKIDTKIQRAYFSTNSPRENLFN</sequence>
<proteinExistence type="predicted"/>
<name>A0A061ICV7_CRIGR</name>
<feature type="region of interest" description="Disordered" evidence="1">
    <location>
        <begin position="33"/>
        <end position="56"/>
    </location>
</feature>
<protein>
    <submittedName>
        <fullName evidence="2">Uncharacterized protein</fullName>
    </submittedName>
</protein>
<evidence type="ECO:0000256" key="1">
    <source>
        <dbReference type="SAM" id="MobiDB-lite"/>
    </source>
</evidence>
<organism evidence="2 3">
    <name type="scientific">Cricetulus griseus</name>
    <name type="common">Chinese hamster</name>
    <name type="synonym">Cricetulus barabensis griseus</name>
    <dbReference type="NCBI Taxonomy" id="10029"/>
    <lineage>
        <taxon>Eukaryota</taxon>
        <taxon>Metazoa</taxon>
        <taxon>Chordata</taxon>
        <taxon>Craniata</taxon>
        <taxon>Vertebrata</taxon>
        <taxon>Euteleostomi</taxon>
        <taxon>Mammalia</taxon>
        <taxon>Eutheria</taxon>
        <taxon>Euarchontoglires</taxon>
        <taxon>Glires</taxon>
        <taxon>Rodentia</taxon>
        <taxon>Myomorpha</taxon>
        <taxon>Muroidea</taxon>
        <taxon>Cricetidae</taxon>
        <taxon>Cricetinae</taxon>
        <taxon>Cricetulus</taxon>
    </lineage>
</organism>
<reference evidence="3" key="1">
    <citation type="journal article" date="2013" name="Nat. Biotechnol.">
        <title>Chinese hamster genome sequenced from sorted chromosomes.</title>
        <authorList>
            <person name="Brinkrolf K."/>
            <person name="Rupp O."/>
            <person name="Laux H."/>
            <person name="Kollin F."/>
            <person name="Ernst W."/>
            <person name="Linke B."/>
            <person name="Kofler R."/>
            <person name="Romand S."/>
            <person name="Hesse F."/>
            <person name="Budach W.E."/>
            <person name="Galosy S."/>
            <person name="Muller D."/>
            <person name="Noll T."/>
            <person name="Wienberg J."/>
            <person name="Jostock T."/>
            <person name="Leonard M."/>
            <person name="Grillari J."/>
            <person name="Tauch A."/>
            <person name="Goesmann A."/>
            <person name="Helk B."/>
            <person name="Mott J.E."/>
            <person name="Puhler A."/>
            <person name="Borth N."/>
        </authorList>
    </citation>
    <scope>NUCLEOTIDE SEQUENCE [LARGE SCALE GENOMIC DNA]</scope>
    <source>
        <strain evidence="3">17A/GY</strain>
    </source>
</reference>
<dbReference type="Proteomes" id="UP000030759">
    <property type="component" value="Unassembled WGS sequence"/>
</dbReference>
<gene>
    <name evidence="2" type="ORF">H671_2g6624</name>
</gene>
<accession>A0A061ICV7</accession>
<dbReference type="AlphaFoldDB" id="A0A061ICV7"/>